<evidence type="ECO:0000313" key="2">
    <source>
        <dbReference type="EMBL" id="TVU20990.1"/>
    </source>
</evidence>
<keyword evidence="3" id="KW-1185">Reference proteome</keyword>
<proteinExistence type="predicted"/>
<name>A0A5J9UCU4_9POAL</name>
<keyword evidence="1" id="KW-1133">Transmembrane helix</keyword>
<accession>A0A5J9UCU4</accession>
<dbReference type="EMBL" id="RWGY01000026">
    <property type="protein sequence ID" value="TVU20990.1"/>
    <property type="molecule type" value="Genomic_DNA"/>
</dbReference>
<protein>
    <submittedName>
        <fullName evidence="2">Uncharacterized protein</fullName>
    </submittedName>
</protein>
<evidence type="ECO:0000313" key="3">
    <source>
        <dbReference type="Proteomes" id="UP000324897"/>
    </source>
</evidence>
<comment type="caution">
    <text evidence="2">The sequence shown here is derived from an EMBL/GenBank/DDBJ whole genome shotgun (WGS) entry which is preliminary data.</text>
</comment>
<sequence>MLRRNPMNMRSPYGAFCCWFGLKTCYACDAYALFSSGGDPEKVAVVEAYICSCVPKVKVDQFIFSISLASVVSNFSRALGGDDLLFVIYAGLYYEISGLVITLASLAFVHCRVGLDSRGDRKLYV</sequence>
<reference evidence="2 3" key="1">
    <citation type="journal article" date="2019" name="Sci. Rep.">
        <title>A high-quality genome of Eragrostis curvula grass provides insights into Poaceae evolution and supports new strategies to enhance forage quality.</title>
        <authorList>
            <person name="Carballo J."/>
            <person name="Santos B.A.C.M."/>
            <person name="Zappacosta D."/>
            <person name="Garbus I."/>
            <person name="Selva J.P."/>
            <person name="Gallo C.A."/>
            <person name="Diaz A."/>
            <person name="Albertini E."/>
            <person name="Caccamo M."/>
            <person name="Echenique V."/>
        </authorList>
    </citation>
    <scope>NUCLEOTIDE SEQUENCE [LARGE SCALE GENOMIC DNA]</scope>
    <source>
        <strain evidence="3">cv. Victoria</strain>
        <tissue evidence="2">Leaf</tissue>
    </source>
</reference>
<evidence type="ECO:0000256" key="1">
    <source>
        <dbReference type="SAM" id="Phobius"/>
    </source>
</evidence>
<keyword evidence="1" id="KW-0812">Transmembrane</keyword>
<organism evidence="2 3">
    <name type="scientific">Eragrostis curvula</name>
    <name type="common">weeping love grass</name>
    <dbReference type="NCBI Taxonomy" id="38414"/>
    <lineage>
        <taxon>Eukaryota</taxon>
        <taxon>Viridiplantae</taxon>
        <taxon>Streptophyta</taxon>
        <taxon>Embryophyta</taxon>
        <taxon>Tracheophyta</taxon>
        <taxon>Spermatophyta</taxon>
        <taxon>Magnoliopsida</taxon>
        <taxon>Liliopsida</taxon>
        <taxon>Poales</taxon>
        <taxon>Poaceae</taxon>
        <taxon>PACMAD clade</taxon>
        <taxon>Chloridoideae</taxon>
        <taxon>Eragrostideae</taxon>
        <taxon>Eragrostidinae</taxon>
        <taxon>Eragrostis</taxon>
    </lineage>
</organism>
<dbReference type="Gramene" id="TVU20990">
    <property type="protein sequence ID" value="TVU20990"/>
    <property type="gene ID" value="EJB05_30599"/>
</dbReference>
<dbReference type="Proteomes" id="UP000324897">
    <property type="component" value="Unassembled WGS sequence"/>
</dbReference>
<feature type="non-terminal residue" evidence="2">
    <location>
        <position position="1"/>
    </location>
</feature>
<keyword evidence="1" id="KW-0472">Membrane</keyword>
<gene>
    <name evidence="2" type="ORF">EJB05_30599</name>
</gene>
<dbReference type="AlphaFoldDB" id="A0A5J9UCU4"/>
<feature type="transmembrane region" description="Helical" evidence="1">
    <location>
        <begin position="84"/>
        <end position="109"/>
    </location>
</feature>